<dbReference type="InterPro" id="IPR000792">
    <property type="entry name" value="Tscrpt_reg_LuxR_C"/>
</dbReference>
<dbReference type="AlphaFoldDB" id="A0A3N0AQZ2"/>
<evidence type="ECO:0000256" key="2">
    <source>
        <dbReference type="ARBA" id="ARBA00023125"/>
    </source>
</evidence>
<reference evidence="5 6" key="1">
    <citation type="journal article" date="2019" name="Microbiol. Resour. Announc.">
        <title>Draft Genome Sequences of Type Strains of Gordonibacter faecihominis, Paraeggerthella hongkongensis, Parvibacter caecicola,Slackia equolifaciens, Slackia faecicanis, and Slackia isoflavoniconvertens.</title>
        <authorList>
            <person name="Danylec N."/>
            <person name="Stoll D.A."/>
            <person name="Dotsch A."/>
            <person name="Huch M."/>
        </authorList>
    </citation>
    <scope>NUCLEOTIDE SEQUENCE [LARGE SCALE GENOMIC DNA]</scope>
    <source>
        <strain evidence="5 6">DSM 18785</strain>
    </source>
</reference>
<organism evidence="5 6">
    <name type="scientific">Adlercreutzia equolifaciens subsp. celatus DSM 18785</name>
    <dbReference type="NCBI Taxonomy" id="1121021"/>
    <lineage>
        <taxon>Bacteria</taxon>
        <taxon>Bacillati</taxon>
        <taxon>Actinomycetota</taxon>
        <taxon>Coriobacteriia</taxon>
        <taxon>Eggerthellales</taxon>
        <taxon>Eggerthellaceae</taxon>
        <taxon>Adlercreutzia</taxon>
    </lineage>
</organism>
<dbReference type="CDD" id="cd06170">
    <property type="entry name" value="LuxR_C_like"/>
    <property type="match status" value="1"/>
</dbReference>
<sequence>MEFRRAQNNMIKLQVRCQIEDYERFIAFAKTLAVNEERSRLEGEIYQRFYLALRSLREKTGELYALVGSGADRAMLSTEITQLKMMEADLLAEVFRVSPEADAEHGAAPAPPPKRTFSEAAVARGLTEREREVVALVARGYNNKTIAKRLQLAESTVKNNLSNILSKLECENRAQIVVFAAENGYFEDADGDAVGR</sequence>
<dbReference type="GO" id="GO:0006355">
    <property type="term" value="P:regulation of DNA-templated transcription"/>
    <property type="evidence" value="ECO:0007669"/>
    <property type="project" value="InterPro"/>
</dbReference>
<evidence type="ECO:0000256" key="1">
    <source>
        <dbReference type="ARBA" id="ARBA00023015"/>
    </source>
</evidence>
<dbReference type="Pfam" id="PF00196">
    <property type="entry name" value="GerE"/>
    <property type="match status" value="1"/>
</dbReference>
<accession>A0A3N0AQZ2</accession>
<dbReference type="Proteomes" id="UP000278327">
    <property type="component" value="Unassembled WGS sequence"/>
</dbReference>
<dbReference type="SMART" id="SM00421">
    <property type="entry name" value="HTH_LUXR"/>
    <property type="match status" value="1"/>
</dbReference>
<dbReference type="Gene3D" id="1.10.10.10">
    <property type="entry name" value="Winged helix-like DNA-binding domain superfamily/Winged helix DNA-binding domain"/>
    <property type="match status" value="1"/>
</dbReference>
<protein>
    <submittedName>
        <fullName evidence="5">DNA-binding response regulator</fullName>
    </submittedName>
</protein>
<dbReference type="InterPro" id="IPR016032">
    <property type="entry name" value="Sig_transdc_resp-reg_C-effctor"/>
</dbReference>
<dbReference type="PANTHER" id="PTHR44688">
    <property type="entry name" value="DNA-BINDING TRANSCRIPTIONAL ACTIVATOR DEVR_DOSR"/>
    <property type="match status" value="1"/>
</dbReference>
<keyword evidence="6" id="KW-1185">Reference proteome</keyword>
<comment type="caution">
    <text evidence="5">The sequence shown here is derived from an EMBL/GenBank/DDBJ whole genome shotgun (WGS) entry which is preliminary data.</text>
</comment>
<dbReference type="PANTHER" id="PTHR44688:SF16">
    <property type="entry name" value="DNA-BINDING TRANSCRIPTIONAL ACTIVATOR DEVR_DOSR"/>
    <property type="match status" value="1"/>
</dbReference>
<proteinExistence type="predicted"/>
<dbReference type="GO" id="GO:0003677">
    <property type="term" value="F:DNA binding"/>
    <property type="evidence" value="ECO:0007669"/>
    <property type="project" value="UniProtKB-KW"/>
</dbReference>
<dbReference type="InterPro" id="IPR036388">
    <property type="entry name" value="WH-like_DNA-bd_sf"/>
</dbReference>
<dbReference type="PROSITE" id="PS50043">
    <property type="entry name" value="HTH_LUXR_2"/>
    <property type="match status" value="1"/>
</dbReference>
<dbReference type="SUPFAM" id="SSF46894">
    <property type="entry name" value="C-terminal effector domain of the bipartite response regulators"/>
    <property type="match status" value="1"/>
</dbReference>
<keyword evidence="3" id="KW-0804">Transcription</keyword>
<evidence type="ECO:0000313" key="5">
    <source>
        <dbReference type="EMBL" id="RNL37144.1"/>
    </source>
</evidence>
<evidence type="ECO:0000313" key="6">
    <source>
        <dbReference type="Proteomes" id="UP000278327"/>
    </source>
</evidence>
<dbReference type="PRINTS" id="PR00038">
    <property type="entry name" value="HTHLUXR"/>
</dbReference>
<gene>
    <name evidence="5" type="ORF">DMP10_09185</name>
</gene>
<keyword evidence="2 5" id="KW-0238">DNA-binding</keyword>
<evidence type="ECO:0000259" key="4">
    <source>
        <dbReference type="PROSITE" id="PS50043"/>
    </source>
</evidence>
<keyword evidence="1" id="KW-0805">Transcription regulation</keyword>
<name>A0A3N0AQZ2_9ACTN</name>
<feature type="domain" description="HTH luxR-type" evidence="4">
    <location>
        <begin position="119"/>
        <end position="184"/>
    </location>
</feature>
<dbReference type="PROSITE" id="PS00622">
    <property type="entry name" value="HTH_LUXR_1"/>
    <property type="match status" value="1"/>
</dbReference>
<dbReference type="EMBL" id="QICA01000016">
    <property type="protein sequence ID" value="RNL37144.1"/>
    <property type="molecule type" value="Genomic_DNA"/>
</dbReference>
<evidence type="ECO:0000256" key="3">
    <source>
        <dbReference type="ARBA" id="ARBA00023163"/>
    </source>
</evidence>